<gene>
    <name evidence="4" type="ORF">G7Z17_g1072</name>
</gene>
<dbReference type="PANTHER" id="PTHR24126">
    <property type="entry name" value="ANKYRIN REPEAT, PH AND SEC7 DOMAIN CONTAINING PROTEIN SECG-RELATED"/>
    <property type="match status" value="1"/>
</dbReference>
<comment type="caution">
    <text evidence="4">The sequence shown here is derived from an EMBL/GenBank/DDBJ whole genome shotgun (WGS) entry which is preliminary data.</text>
</comment>
<proteinExistence type="predicted"/>
<keyword evidence="2 3" id="KW-0040">ANK repeat</keyword>
<dbReference type="Pfam" id="PF13637">
    <property type="entry name" value="Ank_4"/>
    <property type="match status" value="1"/>
</dbReference>
<evidence type="ECO:0000256" key="3">
    <source>
        <dbReference type="PROSITE-ProRule" id="PRU00023"/>
    </source>
</evidence>
<dbReference type="AlphaFoldDB" id="A0A9P5HLK1"/>
<dbReference type="Gene3D" id="1.25.40.20">
    <property type="entry name" value="Ankyrin repeat-containing domain"/>
    <property type="match status" value="3"/>
</dbReference>
<organism evidence="4 5">
    <name type="scientific">Cylindrodendrum hubeiense</name>
    <dbReference type="NCBI Taxonomy" id="595255"/>
    <lineage>
        <taxon>Eukaryota</taxon>
        <taxon>Fungi</taxon>
        <taxon>Dikarya</taxon>
        <taxon>Ascomycota</taxon>
        <taxon>Pezizomycotina</taxon>
        <taxon>Sordariomycetes</taxon>
        <taxon>Hypocreomycetidae</taxon>
        <taxon>Hypocreales</taxon>
        <taxon>Nectriaceae</taxon>
        <taxon>Cylindrodendrum</taxon>
    </lineage>
</organism>
<dbReference type="Pfam" id="PF00023">
    <property type="entry name" value="Ank"/>
    <property type="match status" value="2"/>
</dbReference>
<sequence>MDCEDYHGVEYFEQQQLIALLVDAGANPNATLDTCGLVIPAVNYIDLVGALNTLLEKGADPNTTDEKGNSALHYLGFPVHFHKAPFKTGLHEVGIRLLLKHKASVSHENKSGETPIHRAASGSNLRILELYLSAYPSEERNAFIRSKNRYGETLLHFAAAGCNIDNIEYLLSDGGMQGAINDASSNGWTPFMCAFAQTADRFGCHTRHTKGRSQIPPVARLLLSHGADPLVTTTEGWTPLHGLALFFGESISDETTQLIETLISAGADINARALFPVEDLSNSSRRSGYDCQIVGWGHQVEELIKDPSSHRMIIRSGVTPLHVAAAHGAVGVVEALLRHGANPATYDSSGASPASTAGDSTLLKNHVGIQDKIITLLMSAGGSY</sequence>
<dbReference type="InterPro" id="IPR036770">
    <property type="entry name" value="Ankyrin_rpt-contain_sf"/>
</dbReference>
<dbReference type="PROSITE" id="PS50297">
    <property type="entry name" value="ANK_REP_REGION"/>
    <property type="match status" value="1"/>
</dbReference>
<dbReference type="PRINTS" id="PR01415">
    <property type="entry name" value="ANKYRIN"/>
</dbReference>
<dbReference type="EMBL" id="JAANBB010000008">
    <property type="protein sequence ID" value="KAF7556952.1"/>
    <property type="molecule type" value="Genomic_DNA"/>
</dbReference>
<evidence type="ECO:0000256" key="2">
    <source>
        <dbReference type="ARBA" id="ARBA00023043"/>
    </source>
</evidence>
<dbReference type="SUPFAM" id="SSF48403">
    <property type="entry name" value="Ankyrin repeat"/>
    <property type="match status" value="1"/>
</dbReference>
<protein>
    <submittedName>
        <fullName evidence="4">Uncharacterized protein</fullName>
    </submittedName>
</protein>
<feature type="repeat" description="ANK" evidence="3">
    <location>
        <begin position="150"/>
        <end position="182"/>
    </location>
</feature>
<accession>A0A9P5HLK1</accession>
<dbReference type="SMART" id="SM00248">
    <property type="entry name" value="ANK"/>
    <property type="match status" value="5"/>
</dbReference>
<dbReference type="Proteomes" id="UP000722485">
    <property type="component" value="Unassembled WGS sequence"/>
</dbReference>
<keyword evidence="5" id="KW-1185">Reference proteome</keyword>
<evidence type="ECO:0000313" key="4">
    <source>
        <dbReference type="EMBL" id="KAF7556952.1"/>
    </source>
</evidence>
<name>A0A9P5HLK1_9HYPO</name>
<dbReference type="OrthoDB" id="341259at2759"/>
<keyword evidence="1" id="KW-0677">Repeat</keyword>
<evidence type="ECO:0000313" key="5">
    <source>
        <dbReference type="Proteomes" id="UP000722485"/>
    </source>
</evidence>
<dbReference type="InterPro" id="IPR002110">
    <property type="entry name" value="Ankyrin_rpt"/>
</dbReference>
<feature type="repeat" description="ANK" evidence="3">
    <location>
        <begin position="316"/>
        <end position="348"/>
    </location>
</feature>
<dbReference type="PROSITE" id="PS50088">
    <property type="entry name" value="ANK_REPEAT"/>
    <property type="match status" value="2"/>
</dbReference>
<dbReference type="PANTHER" id="PTHR24126:SF14">
    <property type="entry name" value="ANK_REP_REGION DOMAIN-CONTAINING PROTEIN"/>
    <property type="match status" value="1"/>
</dbReference>
<evidence type="ECO:0000256" key="1">
    <source>
        <dbReference type="ARBA" id="ARBA00022737"/>
    </source>
</evidence>
<reference evidence="4" key="1">
    <citation type="submission" date="2020-03" db="EMBL/GenBank/DDBJ databases">
        <title>Draft Genome Sequence of Cylindrodendrum hubeiense.</title>
        <authorList>
            <person name="Buettner E."/>
            <person name="Kellner H."/>
        </authorList>
    </citation>
    <scope>NUCLEOTIDE SEQUENCE</scope>
    <source>
        <strain evidence="4">IHI 201604</strain>
    </source>
</reference>